<sequence length="107" mass="11770">MAGISFMSINARIFLSSETTSKSGFSSASFNTNPRYMAPYTPNSETTAVQNNYPINPVSPVTVTINHIVEHVRDQPSTGKDILDPWVMHLSLEFDLLSFTTSSADLL</sequence>
<organism evidence="1 2">
    <name type="scientific">Marasmius crinis-equi</name>
    <dbReference type="NCBI Taxonomy" id="585013"/>
    <lineage>
        <taxon>Eukaryota</taxon>
        <taxon>Fungi</taxon>
        <taxon>Dikarya</taxon>
        <taxon>Basidiomycota</taxon>
        <taxon>Agaricomycotina</taxon>
        <taxon>Agaricomycetes</taxon>
        <taxon>Agaricomycetidae</taxon>
        <taxon>Agaricales</taxon>
        <taxon>Marasmiineae</taxon>
        <taxon>Marasmiaceae</taxon>
        <taxon>Marasmius</taxon>
    </lineage>
</organism>
<keyword evidence="2" id="KW-1185">Reference proteome</keyword>
<evidence type="ECO:0000313" key="1">
    <source>
        <dbReference type="EMBL" id="KAL0569665.1"/>
    </source>
</evidence>
<dbReference type="EMBL" id="JBAHYK010001072">
    <property type="protein sequence ID" value="KAL0569665.1"/>
    <property type="molecule type" value="Genomic_DNA"/>
</dbReference>
<gene>
    <name evidence="1" type="ORF">V5O48_012293</name>
</gene>
<protein>
    <submittedName>
        <fullName evidence="1">Uncharacterized protein</fullName>
    </submittedName>
</protein>
<comment type="caution">
    <text evidence="1">The sequence shown here is derived from an EMBL/GenBank/DDBJ whole genome shotgun (WGS) entry which is preliminary data.</text>
</comment>
<reference evidence="1 2" key="1">
    <citation type="submission" date="2024-02" db="EMBL/GenBank/DDBJ databases">
        <title>A draft genome for the cacao thread blight pathogen Marasmius crinis-equi.</title>
        <authorList>
            <person name="Cohen S.P."/>
            <person name="Baruah I.K."/>
            <person name="Amoako-Attah I."/>
            <person name="Bukari Y."/>
            <person name="Meinhardt L.W."/>
            <person name="Bailey B.A."/>
        </authorList>
    </citation>
    <scope>NUCLEOTIDE SEQUENCE [LARGE SCALE GENOMIC DNA]</scope>
    <source>
        <strain evidence="1 2">GH-76</strain>
    </source>
</reference>
<evidence type="ECO:0000313" key="2">
    <source>
        <dbReference type="Proteomes" id="UP001465976"/>
    </source>
</evidence>
<dbReference type="Proteomes" id="UP001465976">
    <property type="component" value="Unassembled WGS sequence"/>
</dbReference>
<name>A0ABR3F364_9AGAR</name>
<proteinExistence type="predicted"/>
<accession>A0ABR3F364</accession>